<reference evidence="3" key="1">
    <citation type="submission" date="2020-06" db="EMBL/GenBank/DDBJ databases">
        <title>Insight into the genomes of haloalkaliphilic bacilli from Kenyan soda lakes.</title>
        <authorList>
            <person name="Mwirichia R."/>
            <person name="Villamizar G.C."/>
            <person name="Poehlein A."/>
            <person name="Mugweru J."/>
            <person name="Kipnyargis A."/>
            <person name="Kiplimo D."/>
            <person name="Orwa P."/>
            <person name="Daniel R."/>
        </authorList>
    </citation>
    <scope>NUCLEOTIDE SEQUENCE</scope>
    <source>
        <strain evidence="3">B1096_S55</strain>
    </source>
</reference>
<dbReference type="InterPro" id="IPR036361">
    <property type="entry name" value="SAP_dom_sf"/>
</dbReference>
<dbReference type="Proteomes" id="UP001057753">
    <property type="component" value="Unassembled WGS sequence"/>
</dbReference>
<dbReference type="EMBL" id="JABXYM010000001">
    <property type="protein sequence ID" value="MCR6096858.1"/>
    <property type="molecule type" value="Genomic_DNA"/>
</dbReference>
<dbReference type="SMART" id="SM00959">
    <property type="entry name" value="Rho_N"/>
    <property type="match status" value="1"/>
</dbReference>
<evidence type="ECO:0000313" key="3">
    <source>
        <dbReference type="EMBL" id="MCR6096858.1"/>
    </source>
</evidence>
<organism evidence="3 4">
    <name type="scientific">Salipaludibacillus agaradhaerens</name>
    <name type="common">Bacillus agaradhaerens</name>
    <dbReference type="NCBI Taxonomy" id="76935"/>
    <lineage>
        <taxon>Bacteria</taxon>
        <taxon>Bacillati</taxon>
        <taxon>Bacillota</taxon>
        <taxon>Bacilli</taxon>
        <taxon>Bacillales</taxon>
        <taxon>Bacillaceae</taxon>
    </lineage>
</organism>
<proteinExistence type="predicted"/>
<dbReference type="RefSeq" id="WP_257822867.1">
    <property type="nucleotide sequence ID" value="NZ_JABXYM010000001.1"/>
</dbReference>
<dbReference type="AlphaFoldDB" id="A0A9Q4FZJ4"/>
<feature type="compositionally biased region" description="Basic and acidic residues" evidence="1">
    <location>
        <begin position="12"/>
        <end position="29"/>
    </location>
</feature>
<evidence type="ECO:0000256" key="1">
    <source>
        <dbReference type="SAM" id="MobiDB-lite"/>
    </source>
</evidence>
<dbReference type="InterPro" id="IPR036269">
    <property type="entry name" value="Rho_N_sf"/>
</dbReference>
<dbReference type="InterPro" id="IPR011112">
    <property type="entry name" value="Rho-like_N"/>
</dbReference>
<feature type="domain" description="Rho termination factor-like N-terminal" evidence="2">
    <location>
        <begin position="30"/>
        <end position="65"/>
    </location>
</feature>
<name>A0A9Q4FZJ4_SALAG</name>
<dbReference type="PANTHER" id="PTHR34449">
    <property type="entry name" value="RHO TERMINATION FACTOR"/>
    <property type="match status" value="1"/>
</dbReference>
<protein>
    <submittedName>
        <fullName evidence="3">Rho termination factor N-terminal domain-containing protein</fullName>
    </submittedName>
</protein>
<accession>A0A9Q4FZJ4</accession>
<dbReference type="SUPFAM" id="SSF68912">
    <property type="entry name" value="Rho N-terminal domain-like"/>
    <property type="match status" value="1"/>
</dbReference>
<comment type="caution">
    <text evidence="3">The sequence shown here is derived from an EMBL/GenBank/DDBJ whole genome shotgun (WGS) entry which is preliminary data.</text>
</comment>
<evidence type="ECO:0000313" key="4">
    <source>
        <dbReference type="Proteomes" id="UP001057753"/>
    </source>
</evidence>
<feature type="region of interest" description="Disordered" evidence="1">
    <location>
        <begin position="1"/>
        <end position="29"/>
    </location>
</feature>
<gene>
    <name evidence="3" type="ORF">HXA33_09850</name>
</gene>
<evidence type="ECO:0000259" key="2">
    <source>
        <dbReference type="SMART" id="SM00959"/>
    </source>
</evidence>
<dbReference type="GO" id="GO:0006353">
    <property type="term" value="P:DNA-templated transcription termination"/>
    <property type="evidence" value="ECO:0007669"/>
    <property type="project" value="InterPro"/>
</dbReference>
<feature type="compositionally biased region" description="Basic residues" evidence="1">
    <location>
        <begin position="1"/>
        <end position="11"/>
    </location>
</feature>
<sequence length="65" mass="7651">MIRRYKERAKRGKTEQRNTERQTIEEEQKEISELTVPELKEVAKSKDIEGYANMKKAELIEALKG</sequence>
<keyword evidence="4" id="KW-1185">Reference proteome</keyword>
<dbReference type="PANTHER" id="PTHR34449:SF2">
    <property type="entry name" value="RHO TERMINATION FACTOR"/>
    <property type="match status" value="1"/>
</dbReference>
<dbReference type="Pfam" id="PF07498">
    <property type="entry name" value="Rho_N"/>
    <property type="match status" value="1"/>
</dbReference>
<dbReference type="Gene3D" id="1.10.720.30">
    <property type="entry name" value="SAP domain"/>
    <property type="match status" value="1"/>
</dbReference>